<feature type="domain" description="Glutaredoxin" evidence="1">
    <location>
        <begin position="10"/>
        <end position="69"/>
    </location>
</feature>
<comment type="caution">
    <text evidence="2">The sequence shown here is derived from an EMBL/GenBank/DDBJ whole genome shotgun (WGS) entry which is preliminary data.</text>
</comment>
<dbReference type="PROSITE" id="PS51354">
    <property type="entry name" value="GLUTAREDOXIN_2"/>
    <property type="match status" value="1"/>
</dbReference>
<reference evidence="2 3" key="1">
    <citation type="submission" date="2024-02" db="EMBL/GenBank/DDBJ databases">
        <title>Deinococcus xinjiangensis NBRC 107630.</title>
        <authorList>
            <person name="Ichikawa N."/>
            <person name="Katano-Makiyama Y."/>
            <person name="Hidaka K."/>
        </authorList>
    </citation>
    <scope>NUCLEOTIDE SEQUENCE [LARGE SCALE GENOMIC DNA]</scope>
    <source>
        <strain evidence="2 3">NBRC 107630</strain>
    </source>
</reference>
<evidence type="ECO:0000313" key="3">
    <source>
        <dbReference type="Proteomes" id="UP001458946"/>
    </source>
</evidence>
<organism evidence="2 3">
    <name type="scientific">Deinococcus xinjiangensis</name>
    <dbReference type="NCBI Taxonomy" id="457454"/>
    <lineage>
        <taxon>Bacteria</taxon>
        <taxon>Thermotogati</taxon>
        <taxon>Deinococcota</taxon>
        <taxon>Deinococci</taxon>
        <taxon>Deinococcales</taxon>
        <taxon>Deinococcaceae</taxon>
        <taxon>Deinococcus</taxon>
    </lineage>
</organism>
<name>A0ABP9V5M8_9DEIO</name>
<gene>
    <name evidence="2" type="ORF">Dxin01_00305</name>
</gene>
<proteinExistence type="predicted"/>
<dbReference type="RefSeq" id="WP_353540566.1">
    <property type="nucleotide sequence ID" value="NZ_BAABRN010000002.1"/>
</dbReference>
<dbReference type="InterPro" id="IPR002109">
    <property type="entry name" value="Glutaredoxin"/>
</dbReference>
<dbReference type="Pfam" id="PF00462">
    <property type="entry name" value="Glutaredoxin"/>
    <property type="match status" value="1"/>
</dbReference>
<dbReference type="EMBL" id="BAABRN010000002">
    <property type="protein sequence ID" value="GAA5500584.1"/>
    <property type="molecule type" value="Genomic_DNA"/>
</dbReference>
<dbReference type="Proteomes" id="UP001458946">
    <property type="component" value="Unassembled WGS sequence"/>
</dbReference>
<sequence>MLPHPLAEPVELFGAASCAFTSELREELQWRRIQFADYDVEADAHALARMQQLSGGRTVPVLVADGKVVQVGVGGRGCIVANLE</sequence>
<dbReference type="SUPFAM" id="SSF52833">
    <property type="entry name" value="Thioredoxin-like"/>
    <property type="match status" value="1"/>
</dbReference>
<dbReference type="InterPro" id="IPR036249">
    <property type="entry name" value="Thioredoxin-like_sf"/>
</dbReference>
<dbReference type="Gene3D" id="3.40.30.10">
    <property type="entry name" value="Glutaredoxin"/>
    <property type="match status" value="1"/>
</dbReference>
<accession>A0ABP9V5M8</accession>
<keyword evidence="3" id="KW-1185">Reference proteome</keyword>
<evidence type="ECO:0000313" key="2">
    <source>
        <dbReference type="EMBL" id="GAA5500584.1"/>
    </source>
</evidence>
<protein>
    <recommendedName>
        <fullName evidence="1">Glutaredoxin domain-containing protein</fullName>
    </recommendedName>
</protein>
<evidence type="ECO:0000259" key="1">
    <source>
        <dbReference type="Pfam" id="PF00462"/>
    </source>
</evidence>